<gene>
    <name evidence="2" type="ORF">JI435_101330</name>
</gene>
<dbReference type="EMBL" id="CP069037">
    <property type="protein sequence ID" value="QRD03349.1"/>
    <property type="molecule type" value="Genomic_DNA"/>
</dbReference>
<organism evidence="2 3">
    <name type="scientific">Phaeosphaeria nodorum (strain SN15 / ATCC MYA-4574 / FGSC 10173)</name>
    <name type="common">Glume blotch fungus</name>
    <name type="synonym">Parastagonospora nodorum</name>
    <dbReference type="NCBI Taxonomy" id="321614"/>
    <lineage>
        <taxon>Eukaryota</taxon>
        <taxon>Fungi</taxon>
        <taxon>Dikarya</taxon>
        <taxon>Ascomycota</taxon>
        <taxon>Pezizomycotina</taxon>
        <taxon>Dothideomycetes</taxon>
        <taxon>Pleosporomycetidae</taxon>
        <taxon>Pleosporales</taxon>
        <taxon>Pleosporineae</taxon>
        <taxon>Phaeosphaeriaceae</taxon>
        <taxon>Parastagonospora</taxon>
    </lineage>
</organism>
<feature type="chain" id="PRO_5031476827" description="P/Homo B domain-containing protein" evidence="1">
    <location>
        <begin position="20"/>
        <end position="212"/>
    </location>
</feature>
<sequence>MLTKSAILLSLALCKAVAASTVFRLHLANQQTALIGPSLPPVTEPEDPNKVPGHNNVTYGPVPKAEQLFKLEYLEVTPTPIPVDQIFFTFLRGGIPSYKEKEIPDLEKQLRTATINIIVSVVADDGYHEQTLNSTIPFAPIALANNAHLSIRNEAGTYVQRLEPGYNEVLTDYWIPFKWLSTGTWTLEIVARLGNGDCLFAFTLTQRLEGAW</sequence>
<evidence type="ECO:0000313" key="3">
    <source>
        <dbReference type="Proteomes" id="UP000663193"/>
    </source>
</evidence>
<dbReference type="Proteomes" id="UP000663193">
    <property type="component" value="Chromosome 15"/>
</dbReference>
<protein>
    <recommendedName>
        <fullName evidence="4">P/Homo B domain-containing protein</fullName>
    </recommendedName>
</protein>
<reference evidence="3" key="1">
    <citation type="journal article" date="2021" name="BMC Genomics">
        <title>Chromosome-level genome assembly and manually-curated proteome of model necrotroph Parastagonospora nodorum Sn15 reveals a genome-wide trove of candidate effector homologs, and redundancy of virulence-related functions within an accessory chromosome.</title>
        <authorList>
            <person name="Bertazzoni S."/>
            <person name="Jones D.A.B."/>
            <person name="Phan H.T."/>
            <person name="Tan K.-C."/>
            <person name="Hane J.K."/>
        </authorList>
    </citation>
    <scope>NUCLEOTIDE SEQUENCE [LARGE SCALE GENOMIC DNA]</scope>
    <source>
        <strain evidence="3">SN15 / ATCC MYA-4574 / FGSC 10173)</strain>
    </source>
</reference>
<feature type="signal peptide" evidence="1">
    <location>
        <begin position="1"/>
        <end position="19"/>
    </location>
</feature>
<evidence type="ECO:0000313" key="2">
    <source>
        <dbReference type="EMBL" id="QRD03349.1"/>
    </source>
</evidence>
<proteinExistence type="predicted"/>
<evidence type="ECO:0000256" key="1">
    <source>
        <dbReference type="SAM" id="SignalP"/>
    </source>
</evidence>
<keyword evidence="1" id="KW-0732">Signal</keyword>
<evidence type="ECO:0008006" key="4">
    <source>
        <dbReference type="Google" id="ProtNLM"/>
    </source>
</evidence>
<dbReference type="VEuPathDB" id="FungiDB:JI435_101330"/>
<dbReference type="OrthoDB" id="5422698at2759"/>
<name>A0A7U2I6C4_PHANO</name>
<accession>A0A7U2I6C4</accession>
<keyword evidence="3" id="KW-1185">Reference proteome</keyword>
<dbReference type="OMA" id="GHNDAIY"/>
<dbReference type="AlphaFoldDB" id="A0A7U2I6C4"/>